<protein>
    <submittedName>
        <fullName evidence="2">Uncharacterized protein</fullName>
    </submittedName>
</protein>
<name>A0A1H2EIP5_9GAMM</name>
<feature type="signal peptide" evidence="1">
    <location>
        <begin position="1"/>
        <end position="23"/>
    </location>
</feature>
<evidence type="ECO:0000313" key="2">
    <source>
        <dbReference type="EMBL" id="SDT94995.1"/>
    </source>
</evidence>
<proteinExistence type="predicted"/>
<evidence type="ECO:0000313" key="3">
    <source>
        <dbReference type="Proteomes" id="UP000243924"/>
    </source>
</evidence>
<dbReference type="OrthoDB" id="7027446at2"/>
<dbReference type="Proteomes" id="UP000243924">
    <property type="component" value="Chromosome I"/>
</dbReference>
<sequence>MKRPLLATLLCSSLLAAAMPAVADECTPEAAMEKGAELAATLERVAYGDADKLQRINQKLIELQVEDPTRSDHTACEAYDRIIAEVEELEKETDSDSDTQ</sequence>
<organism evidence="2 3">
    <name type="scientific">Halopseudomonas salegens</name>
    <dbReference type="NCBI Taxonomy" id="1434072"/>
    <lineage>
        <taxon>Bacteria</taxon>
        <taxon>Pseudomonadati</taxon>
        <taxon>Pseudomonadota</taxon>
        <taxon>Gammaproteobacteria</taxon>
        <taxon>Pseudomonadales</taxon>
        <taxon>Pseudomonadaceae</taxon>
        <taxon>Halopseudomonas</taxon>
    </lineage>
</organism>
<feature type="chain" id="PRO_5009273096" evidence="1">
    <location>
        <begin position="24"/>
        <end position="100"/>
    </location>
</feature>
<dbReference type="EMBL" id="LT629787">
    <property type="protein sequence ID" value="SDT94995.1"/>
    <property type="molecule type" value="Genomic_DNA"/>
</dbReference>
<keyword evidence="1" id="KW-0732">Signal</keyword>
<reference evidence="3" key="1">
    <citation type="submission" date="2016-10" db="EMBL/GenBank/DDBJ databases">
        <authorList>
            <person name="Varghese N."/>
            <person name="Submissions S."/>
        </authorList>
    </citation>
    <scope>NUCLEOTIDE SEQUENCE [LARGE SCALE GENOMIC DNA]</scope>
    <source>
        <strain evidence="3">CECT 8338</strain>
    </source>
</reference>
<keyword evidence="3" id="KW-1185">Reference proteome</keyword>
<accession>A0A1H2EIP5</accession>
<evidence type="ECO:0000256" key="1">
    <source>
        <dbReference type="SAM" id="SignalP"/>
    </source>
</evidence>
<dbReference type="AlphaFoldDB" id="A0A1H2EIP5"/>
<gene>
    <name evidence="2" type="ORF">SAMN05216210_0766</name>
</gene>
<dbReference type="STRING" id="1434072.SAMN05216210_0766"/>
<dbReference type="RefSeq" id="WP_092384303.1">
    <property type="nucleotide sequence ID" value="NZ_LT629787.1"/>
</dbReference>